<protein>
    <recommendedName>
        <fullName evidence="5">PH domain-containing protein</fullName>
    </recommendedName>
</protein>
<feature type="compositionally biased region" description="Polar residues" evidence="1">
    <location>
        <begin position="1"/>
        <end position="13"/>
    </location>
</feature>
<gene>
    <name evidence="4" type="ORF">AMON00008_LOCUS30590</name>
</gene>
<accession>A0A7S4R5Q5</accession>
<dbReference type="AlphaFoldDB" id="A0A7S4R5Q5"/>
<reference evidence="4" key="1">
    <citation type="submission" date="2021-01" db="EMBL/GenBank/DDBJ databases">
        <authorList>
            <person name="Corre E."/>
            <person name="Pelletier E."/>
            <person name="Niang G."/>
            <person name="Scheremetjew M."/>
            <person name="Finn R."/>
            <person name="Kale V."/>
            <person name="Holt S."/>
            <person name="Cochrane G."/>
            <person name="Meng A."/>
            <person name="Brown T."/>
            <person name="Cohen L."/>
        </authorList>
    </citation>
    <scope>NUCLEOTIDE SEQUENCE</scope>
    <source>
        <strain evidence="4">CCMP3105</strain>
    </source>
</reference>
<evidence type="ECO:0008006" key="5">
    <source>
        <dbReference type="Google" id="ProtNLM"/>
    </source>
</evidence>
<dbReference type="SUPFAM" id="SSF50729">
    <property type="entry name" value="PH domain-like"/>
    <property type="match status" value="1"/>
</dbReference>
<dbReference type="SMART" id="SM00233">
    <property type="entry name" value="PH"/>
    <property type="match status" value="1"/>
</dbReference>
<dbReference type="InterPro" id="IPR029071">
    <property type="entry name" value="Ubiquitin-like_domsf"/>
</dbReference>
<organism evidence="4">
    <name type="scientific">Alexandrium monilatum</name>
    <dbReference type="NCBI Taxonomy" id="311494"/>
    <lineage>
        <taxon>Eukaryota</taxon>
        <taxon>Sar</taxon>
        <taxon>Alveolata</taxon>
        <taxon>Dinophyceae</taxon>
        <taxon>Gonyaulacales</taxon>
        <taxon>Pyrocystaceae</taxon>
        <taxon>Alexandrium</taxon>
    </lineage>
</organism>
<dbReference type="SUPFAM" id="SSF54236">
    <property type="entry name" value="Ubiquitin-like"/>
    <property type="match status" value="1"/>
</dbReference>
<dbReference type="Gene3D" id="2.30.29.30">
    <property type="entry name" value="Pleckstrin-homology domain (PH domain)/Phosphotyrosine-binding domain (PTB)"/>
    <property type="match status" value="1"/>
</dbReference>
<feature type="domain" description="Ras-associating" evidence="3">
    <location>
        <begin position="25"/>
        <end position="116"/>
    </location>
</feature>
<dbReference type="InterPro" id="IPR000159">
    <property type="entry name" value="RA_dom"/>
</dbReference>
<evidence type="ECO:0000259" key="2">
    <source>
        <dbReference type="PROSITE" id="PS50003"/>
    </source>
</evidence>
<sequence length="405" mass="43915">MVQATRRSASISGRSFRMLSPDERPEGTIRVHFIDNTYKTLKLTYETPASDIINELCKRISAGGKRADPERHELFVIAPGNQSLRERRLLHGDRPLQIQVKGGSTAFKFLFREVRPAVADSTEVTSDGLEAAGDTTDAAGTQDATAEAEGAAPVLAADMSGMLRRGSLEKLWDDGSAGGGTWYACTLILDEDRLWYSQGPSGEDGGVGGGMAFLPLSECDRVLECEDKRLLQLVTKGSTMTFRAKSGHERNNWLLAVVKQAAFIKERDILLQAERIIAGMEVKRSSRHLARLQDLGQLAGVLADQEARDLFLDYVKGEHGAFARGQDPPGEDQSPAQLSAVSGAWPAGVQLDDVLMCLSSYGDPAANAGAQARAVLEFVEGTLFQKFQDHPAVQNRLCRIAAEIG</sequence>
<dbReference type="GO" id="GO:0007165">
    <property type="term" value="P:signal transduction"/>
    <property type="evidence" value="ECO:0007669"/>
    <property type="project" value="InterPro"/>
</dbReference>
<proteinExistence type="predicted"/>
<dbReference type="EMBL" id="HBNR01043966">
    <property type="protein sequence ID" value="CAE4604293.1"/>
    <property type="molecule type" value="Transcribed_RNA"/>
</dbReference>
<evidence type="ECO:0000256" key="1">
    <source>
        <dbReference type="SAM" id="MobiDB-lite"/>
    </source>
</evidence>
<evidence type="ECO:0000313" key="4">
    <source>
        <dbReference type="EMBL" id="CAE4604293.1"/>
    </source>
</evidence>
<feature type="domain" description="PH" evidence="2">
    <location>
        <begin position="161"/>
        <end position="262"/>
    </location>
</feature>
<evidence type="ECO:0000259" key="3">
    <source>
        <dbReference type="PROSITE" id="PS50200"/>
    </source>
</evidence>
<dbReference type="CDD" id="cd17043">
    <property type="entry name" value="RA"/>
    <property type="match status" value="1"/>
</dbReference>
<feature type="region of interest" description="Disordered" evidence="1">
    <location>
        <begin position="1"/>
        <end position="22"/>
    </location>
</feature>
<name>A0A7S4R5Q5_9DINO</name>
<dbReference type="SMART" id="SM00314">
    <property type="entry name" value="RA"/>
    <property type="match status" value="1"/>
</dbReference>
<dbReference type="CDD" id="cd00821">
    <property type="entry name" value="PH"/>
    <property type="match status" value="1"/>
</dbReference>
<dbReference type="PROSITE" id="PS50003">
    <property type="entry name" value="PH_DOMAIN"/>
    <property type="match status" value="1"/>
</dbReference>
<dbReference type="InterPro" id="IPR001849">
    <property type="entry name" value="PH_domain"/>
</dbReference>
<dbReference type="Pfam" id="PF00788">
    <property type="entry name" value="RA"/>
    <property type="match status" value="1"/>
</dbReference>
<dbReference type="PROSITE" id="PS50200">
    <property type="entry name" value="RA"/>
    <property type="match status" value="1"/>
</dbReference>
<dbReference type="InterPro" id="IPR011993">
    <property type="entry name" value="PH-like_dom_sf"/>
</dbReference>